<dbReference type="Gene3D" id="3.40.50.12660">
    <property type="match status" value="1"/>
</dbReference>
<feature type="domain" description="Peptidase C14 caspase" evidence="3">
    <location>
        <begin position="1"/>
        <end position="91"/>
    </location>
</feature>
<dbReference type="EMBL" id="JBBWWR010000019">
    <property type="protein sequence ID" value="KAK8941864.1"/>
    <property type="molecule type" value="Genomic_DNA"/>
</dbReference>
<evidence type="ECO:0000259" key="3">
    <source>
        <dbReference type="Pfam" id="PF00656"/>
    </source>
</evidence>
<gene>
    <name evidence="4" type="primary">AMC9</name>
    <name evidence="4" type="ORF">KSP40_PGU016474</name>
</gene>
<organism evidence="4 5">
    <name type="scientific">Platanthera guangdongensis</name>
    <dbReference type="NCBI Taxonomy" id="2320717"/>
    <lineage>
        <taxon>Eukaryota</taxon>
        <taxon>Viridiplantae</taxon>
        <taxon>Streptophyta</taxon>
        <taxon>Embryophyta</taxon>
        <taxon>Tracheophyta</taxon>
        <taxon>Spermatophyta</taxon>
        <taxon>Magnoliopsida</taxon>
        <taxon>Liliopsida</taxon>
        <taxon>Asparagales</taxon>
        <taxon>Orchidaceae</taxon>
        <taxon>Orchidoideae</taxon>
        <taxon>Orchideae</taxon>
        <taxon>Orchidinae</taxon>
        <taxon>Platanthera</taxon>
    </lineage>
</organism>
<proteinExistence type="inferred from homology"/>
<reference evidence="4 5" key="1">
    <citation type="journal article" date="2022" name="Nat. Plants">
        <title>Genomes of leafy and leafless Platanthera orchids illuminate the evolution of mycoheterotrophy.</title>
        <authorList>
            <person name="Li M.H."/>
            <person name="Liu K.W."/>
            <person name="Li Z."/>
            <person name="Lu H.C."/>
            <person name="Ye Q.L."/>
            <person name="Zhang D."/>
            <person name="Wang J.Y."/>
            <person name="Li Y.F."/>
            <person name="Zhong Z.M."/>
            <person name="Liu X."/>
            <person name="Yu X."/>
            <person name="Liu D.K."/>
            <person name="Tu X.D."/>
            <person name="Liu B."/>
            <person name="Hao Y."/>
            <person name="Liao X.Y."/>
            <person name="Jiang Y.T."/>
            <person name="Sun W.H."/>
            <person name="Chen J."/>
            <person name="Chen Y.Q."/>
            <person name="Ai Y."/>
            <person name="Zhai J.W."/>
            <person name="Wu S.S."/>
            <person name="Zhou Z."/>
            <person name="Hsiao Y.Y."/>
            <person name="Wu W.L."/>
            <person name="Chen Y.Y."/>
            <person name="Lin Y.F."/>
            <person name="Hsu J.L."/>
            <person name="Li C.Y."/>
            <person name="Wang Z.W."/>
            <person name="Zhao X."/>
            <person name="Zhong W.Y."/>
            <person name="Ma X.K."/>
            <person name="Ma L."/>
            <person name="Huang J."/>
            <person name="Chen G.Z."/>
            <person name="Huang M.Z."/>
            <person name="Huang L."/>
            <person name="Peng D.H."/>
            <person name="Luo Y.B."/>
            <person name="Zou S.Q."/>
            <person name="Chen S.P."/>
            <person name="Lan S."/>
            <person name="Tsai W.C."/>
            <person name="Van de Peer Y."/>
            <person name="Liu Z.J."/>
        </authorList>
    </citation>
    <scope>NUCLEOTIDE SEQUENCE [LARGE SCALE GENOMIC DNA]</scope>
    <source>
        <strain evidence="4">Lor288</strain>
    </source>
</reference>
<dbReference type="PANTHER" id="PTHR48104:SF7">
    <property type="entry name" value="METACASPASE-9"/>
    <property type="match status" value="1"/>
</dbReference>
<dbReference type="PANTHER" id="PTHR48104">
    <property type="entry name" value="METACASPASE-4"/>
    <property type="match status" value="1"/>
</dbReference>
<protein>
    <submittedName>
        <fullName evidence="4">Metacaspase-9</fullName>
    </submittedName>
</protein>
<feature type="compositionally biased region" description="Gly residues" evidence="2">
    <location>
        <begin position="128"/>
        <end position="140"/>
    </location>
</feature>
<comment type="caution">
    <text evidence="4">The sequence shown here is derived from an EMBL/GenBank/DDBJ whole genome shotgun (WGS) entry which is preliminary data.</text>
</comment>
<dbReference type="InterPro" id="IPR011600">
    <property type="entry name" value="Pept_C14_caspase"/>
</dbReference>
<evidence type="ECO:0000256" key="1">
    <source>
        <dbReference type="ARBA" id="ARBA00009005"/>
    </source>
</evidence>
<evidence type="ECO:0000313" key="5">
    <source>
        <dbReference type="Proteomes" id="UP001412067"/>
    </source>
</evidence>
<comment type="similarity">
    <text evidence="1">Belongs to the peptidase C14B family.</text>
</comment>
<name>A0ABR2LJD3_9ASPA</name>
<evidence type="ECO:0000313" key="4">
    <source>
        <dbReference type="EMBL" id="KAK8941864.1"/>
    </source>
</evidence>
<dbReference type="Pfam" id="PF00656">
    <property type="entry name" value="Peptidase_C14"/>
    <property type="match status" value="1"/>
</dbReference>
<feature type="region of interest" description="Disordered" evidence="2">
    <location>
        <begin position="110"/>
        <end position="140"/>
    </location>
</feature>
<keyword evidence="5" id="KW-1185">Reference proteome</keyword>
<evidence type="ECO:0000256" key="2">
    <source>
        <dbReference type="SAM" id="MobiDB-lite"/>
    </source>
</evidence>
<dbReference type="Proteomes" id="UP001412067">
    <property type="component" value="Unassembled WGS sequence"/>
</dbReference>
<dbReference type="InterPro" id="IPR050452">
    <property type="entry name" value="Metacaspase"/>
</dbReference>
<accession>A0ABR2LJD3</accession>
<sequence length="159" mass="17272">MKDLLVERFRFDAADIVVLTDEPGSQVLLTGANVRRALGHMVDRTEPNDVLFFHFSGHETFVPAARPHNRHHHRDDAILPCDFNPITDFLNAMGRDRAVSCAPRGGAAERMGVRGQATARPRSRVAGGPPGWGSCRGSGGGDRRRIGVWLCLACDNCGG</sequence>